<feature type="compositionally biased region" description="Polar residues" evidence="1">
    <location>
        <begin position="1"/>
        <end position="13"/>
    </location>
</feature>
<dbReference type="InParanoid" id="G4ZP26"/>
<dbReference type="Proteomes" id="UP000002640">
    <property type="component" value="Unassembled WGS sequence"/>
</dbReference>
<reference evidence="3 4" key="1">
    <citation type="journal article" date="2006" name="Science">
        <title>Phytophthora genome sequences uncover evolutionary origins and mechanisms of pathogenesis.</title>
        <authorList>
            <person name="Tyler B.M."/>
            <person name="Tripathy S."/>
            <person name="Zhang X."/>
            <person name="Dehal P."/>
            <person name="Jiang R.H."/>
            <person name="Aerts A."/>
            <person name="Arredondo F.D."/>
            <person name="Baxter L."/>
            <person name="Bensasson D."/>
            <person name="Beynon J.L."/>
            <person name="Chapman J."/>
            <person name="Damasceno C.M."/>
            <person name="Dorrance A.E."/>
            <person name="Dou D."/>
            <person name="Dickerman A.W."/>
            <person name="Dubchak I.L."/>
            <person name="Garbelotto M."/>
            <person name="Gijzen M."/>
            <person name="Gordon S.G."/>
            <person name="Govers F."/>
            <person name="Grunwald N.J."/>
            <person name="Huang W."/>
            <person name="Ivors K.L."/>
            <person name="Jones R.W."/>
            <person name="Kamoun S."/>
            <person name="Krampis K."/>
            <person name="Lamour K.H."/>
            <person name="Lee M.K."/>
            <person name="McDonald W.H."/>
            <person name="Medina M."/>
            <person name="Meijer H.J."/>
            <person name="Nordberg E.K."/>
            <person name="Maclean D.J."/>
            <person name="Ospina-Giraldo M.D."/>
            <person name="Morris P.F."/>
            <person name="Phuntumart V."/>
            <person name="Putnam N.H."/>
            <person name="Rash S."/>
            <person name="Rose J.K."/>
            <person name="Sakihama Y."/>
            <person name="Salamov A.A."/>
            <person name="Savidor A."/>
            <person name="Scheuring C.F."/>
            <person name="Smith B.M."/>
            <person name="Sobral B.W."/>
            <person name="Terry A."/>
            <person name="Torto-Alalibo T.A."/>
            <person name="Win J."/>
            <person name="Xu Z."/>
            <person name="Zhang H."/>
            <person name="Grigoriev I.V."/>
            <person name="Rokhsar D.S."/>
            <person name="Boore J.L."/>
        </authorList>
    </citation>
    <scope>NUCLEOTIDE SEQUENCE [LARGE SCALE GENOMIC DNA]</scope>
    <source>
        <strain evidence="3 4">P6497</strain>
    </source>
</reference>
<dbReference type="AlphaFoldDB" id="G4ZP26"/>
<dbReference type="InterPro" id="IPR001202">
    <property type="entry name" value="WW_dom"/>
</dbReference>
<evidence type="ECO:0000259" key="2">
    <source>
        <dbReference type="PROSITE" id="PS50020"/>
    </source>
</evidence>
<evidence type="ECO:0000256" key="1">
    <source>
        <dbReference type="SAM" id="MobiDB-lite"/>
    </source>
</evidence>
<dbReference type="SUPFAM" id="SSF51045">
    <property type="entry name" value="WW domain"/>
    <property type="match status" value="1"/>
</dbReference>
<protein>
    <recommendedName>
        <fullName evidence="2">WW domain-containing protein</fullName>
    </recommendedName>
</protein>
<sequence>MNSRLGARTTLQPDASKDIGMTSHTSIERVALPVLHWSNTGENDNQTAHLSQKVRAVGESRNQHTVKRWACAVDAYDEMILPHLVMKPMIPSPQKLSSPLRTRMTWNGTLRPQRDTLEFGPHLQRRASSINASLATFEATETILLAEIDSDERCASFLRQRAPRETLASFPGGSDSPQSQIHYKLRALDRKIKMNTEKPCAELGGKPSSSQLSIQGGPEQNECTAKQLDYHEDELLLSTLDASRQTKEIAATAPPKMNIASAVLVIQCLFRAFQARCRLADLLSRTYQRVLDPGTNQCFYYNRTTRLSQWEAPRLLHRCHCLLGAQQKRAPDPSIRATINDTVLDAAAKTIQTMYRQRAQRLFLKDLQLGNLEKVFDTGFGAWYYFNSRTNRSFWENVHHVRLTASNSAIYHRHQPWQTT</sequence>
<dbReference type="EMBL" id="JH159155">
    <property type="protein sequence ID" value="EGZ16103.1"/>
    <property type="molecule type" value="Genomic_DNA"/>
</dbReference>
<evidence type="ECO:0000313" key="3">
    <source>
        <dbReference type="EMBL" id="EGZ16103.1"/>
    </source>
</evidence>
<dbReference type="KEGG" id="psoj:PHYSODRAFT_302460"/>
<dbReference type="CDD" id="cd00201">
    <property type="entry name" value="WW"/>
    <property type="match status" value="1"/>
</dbReference>
<dbReference type="PROSITE" id="PS50020">
    <property type="entry name" value="WW_DOMAIN_2"/>
    <property type="match status" value="1"/>
</dbReference>
<dbReference type="RefSeq" id="XP_009529852.1">
    <property type="nucleotide sequence ID" value="XM_009531557.1"/>
</dbReference>
<keyword evidence="4" id="KW-1185">Reference proteome</keyword>
<accession>G4ZP26</accession>
<evidence type="ECO:0000313" key="4">
    <source>
        <dbReference type="Proteomes" id="UP000002640"/>
    </source>
</evidence>
<dbReference type="InterPro" id="IPR036020">
    <property type="entry name" value="WW_dom_sf"/>
</dbReference>
<dbReference type="OMA" id="FWENVHH"/>
<proteinExistence type="predicted"/>
<feature type="domain" description="WW" evidence="2">
    <location>
        <begin position="281"/>
        <end position="315"/>
    </location>
</feature>
<dbReference type="GeneID" id="20642143"/>
<feature type="region of interest" description="Disordered" evidence="1">
    <location>
        <begin position="1"/>
        <end position="22"/>
    </location>
</feature>
<name>G4ZP26_PHYSP</name>
<dbReference type="Gene3D" id="2.20.70.10">
    <property type="match status" value="1"/>
</dbReference>
<organism evidence="3 4">
    <name type="scientific">Phytophthora sojae (strain P6497)</name>
    <name type="common">Soybean stem and root rot agent</name>
    <name type="synonym">Phytophthora megasperma f. sp. glycines</name>
    <dbReference type="NCBI Taxonomy" id="1094619"/>
    <lineage>
        <taxon>Eukaryota</taxon>
        <taxon>Sar</taxon>
        <taxon>Stramenopiles</taxon>
        <taxon>Oomycota</taxon>
        <taxon>Peronosporomycetes</taxon>
        <taxon>Peronosporales</taxon>
        <taxon>Peronosporaceae</taxon>
        <taxon>Phytophthora</taxon>
    </lineage>
</organism>
<gene>
    <name evidence="3" type="ORF">PHYSODRAFT_302460</name>
</gene>